<dbReference type="Proteomes" id="UP000569732">
    <property type="component" value="Unassembled WGS sequence"/>
</dbReference>
<reference evidence="1 2" key="1">
    <citation type="submission" date="2020-07" db="EMBL/GenBank/DDBJ databases">
        <title>Endozoicomonas sp. nov., isolated from sediment.</title>
        <authorList>
            <person name="Gu T."/>
        </authorList>
    </citation>
    <scope>NUCLEOTIDE SEQUENCE [LARGE SCALE GENOMIC DNA]</scope>
    <source>
        <strain evidence="1 2">SM1973</strain>
    </source>
</reference>
<dbReference type="AlphaFoldDB" id="A0A853IKG0"/>
<accession>A0A853IKG0</accession>
<protein>
    <submittedName>
        <fullName evidence="1">Uncharacterized protein</fullName>
    </submittedName>
</protein>
<sequence>MDHWTQREQEYEKQWDEKFSNIPINFIDKKLFWDQFESEYRPAKRFFDNVQLIYINTTFEDIRSRVKTAPVFSPFEEDFPGPVERWYGVVKGNLFTLTYYYGIEKSMAIACESDSSVKELIEQTMKDLLSIDPYG</sequence>
<proteinExistence type="predicted"/>
<organism evidence="1 2">
    <name type="scientific">Spartinivicinus marinus</name>
    <dbReference type="NCBI Taxonomy" id="2994442"/>
    <lineage>
        <taxon>Bacteria</taxon>
        <taxon>Pseudomonadati</taxon>
        <taxon>Pseudomonadota</taxon>
        <taxon>Gammaproteobacteria</taxon>
        <taxon>Oceanospirillales</taxon>
        <taxon>Zooshikellaceae</taxon>
        <taxon>Spartinivicinus</taxon>
    </lineage>
</organism>
<name>A0A853IKG0_9GAMM</name>
<evidence type="ECO:0000313" key="1">
    <source>
        <dbReference type="EMBL" id="NYZ69565.1"/>
    </source>
</evidence>
<keyword evidence="2" id="KW-1185">Reference proteome</keyword>
<comment type="caution">
    <text evidence="1">The sequence shown here is derived from an EMBL/GenBank/DDBJ whole genome shotgun (WGS) entry which is preliminary data.</text>
</comment>
<dbReference type="EMBL" id="JACCKB010000102">
    <property type="protein sequence ID" value="NYZ69565.1"/>
    <property type="molecule type" value="Genomic_DNA"/>
</dbReference>
<evidence type="ECO:0000313" key="2">
    <source>
        <dbReference type="Proteomes" id="UP000569732"/>
    </source>
</evidence>
<dbReference type="RefSeq" id="WP_180571548.1">
    <property type="nucleotide sequence ID" value="NZ_JACCKB010000102.1"/>
</dbReference>
<gene>
    <name evidence="1" type="ORF">H0A36_26475</name>
</gene>